<reference evidence="3" key="1">
    <citation type="submission" date="2020-11" db="EMBL/GenBank/DDBJ databases">
        <authorList>
            <person name="Tran Van P."/>
        </authorList>
    </citation>
    <scope>NUCLEOTIDE SEQUENCE</scope>
</reference>
<dbReference type="PRINTS" id="PR01415">
    <property type="entry name" value="ANKYRIN"/>
</dbReference>
<feature type="compositionally biased region" description="Polar residues" evidence="2">
    <location>
        <begin position="575"/>
        <end position="585"/>
    </location>
</feature>
<dbReference type="PROSITE" id="PS50088">
    <property type="entry name" value="ANK_REPEAT"/>
    <property type="match status" value="4"/>
</dbReference>
<dbReference type="InterPro" id="IPR002110">
    <property type="entry name" value="Ankyrin_rpt"/>
</dbReference>
<sequence>MDHDSLIRELPYIEKLPNIERLRLAKERRALQLEKWRHREKEWERMERNGLSVRASLIRRLEFEPQVVLLDAAAYNDIHEVRRLLEKNVDPDLANEDGLTALHQSCINRNAEMVELLLNHGANVNATDTENWTPLHAAATCGHLELVKLLIEHNANLLAVNDEGSMPYDICEDDATLDYIETKMSEAGITQELIEQKRIEKEIQMLQDLKAARENGVNLDTACDEEGVTALHVAAAHGYQRVTEYLINECEVSLDPRDSDGWQPIHAAACWRNLEVLAILLQHGAELDVLTNGLETPLDLCDDVEVRERILQIKRDVDSNIRRGQRQKGRLRRSQSSNSHTHTIRRHSIRDKAVTPRKEAIEEAKLRQRLSQSISSPTPLVGGASKAVLNGQEEAVNGVDGGGDSQAPPPVSVHQSQRRELDSSGRNGHASETNGGLTYPPRRSSSGHDVVDLGTGTSQPVAKRKTKRAPSPPKKTVDASETGKPKTVKPEGVDNNPPGTSSLKSPAATPVFTPSSTINSPSTVSSPPGTLSSLKRQRQTARSNQTFPSSPPPSDSTSEEEGGAGGRFSLLPQPTGLSSEASPTQSRKRFSSAPYEVVGSDSNSSEAGNGGSWFRKCSLVCCSCFQSRRKSTHPSTRGHSKTSCSLM</sequence>
<dbReference type="SMART" id="SM00248">
    <property type="entry name" value="ANK"/>
    <property type="match status" value="5"/>
</dbReference>
<organism evidence="3">
    <name type="scientific">Cyprideis torosa</name>
    <dbReference type="NCBI Taxonomy" id="163714"/>
    <lineage>
        <taxon>Eukaryota</taxon>
        <taxon>Metazoa</taxon>
        <taxon>Ecdysozoa</taxon>
        <taxon>Arthropoda</taxon>
        <taxon>Crustacea</taxon>
        <taxon>Oligostraca</taxon>
        <taxon>Ostracoda</taxon>
        <taxon>Podocopa</taxon>
        <taxon>Podocopida</taxon>
        <taxon>Cytherocopina</taxon>
        <taxon>Cytheroidea</taxon>
        <taxon>Cytherideidae</taxon>
        <taxon>Cyprideis</taxon>
    </lineage>
</organism>
<feature type="region of interest" description="Disordered" evidence="2">
    <location>
        <begin position="321"/>
        <end position="358"/>
    </location>
</feature>
<dbReference type="PROSITE" id="PS50297">
    <property type="entry name" value="ANK_REP_REGION"/>
    <property type="match status" value="4"/>
</dbReference>
<dbReference type="Gene3D" id="1.25.40.20">
    <property type="entry name" value="Ankyrin repeat-containing domain"/>
    <property type="match status" value="2"/>
</dbReference>
<dbReference type="AlphaFoldDB" id="A0A7R8W1T6"/>
<dbReference type="SUPFAM" id="SSF48403">
    <property type="entry name" value="Ankyrin repeat"/>
    <property type="match status" value="1"/>
</dbReference>
<dbReference type="InterPro" id="IPR051226">
    <property type="entry name" value="PP1_Regulatory_Subunit"/>
</dbReference>
<dbReference type="PANTHER" id="PTHR24179:SF29">
    <property type="entry name" value="LD46604P"/>
    <property type="match status" value="1"/>
</dbReference>
<dbReference type="PANTHER" id="PTHR24179">
    <property type="entry name" value="PROTEIN PHOSPHATASE 1 REGULATORY SUBUNIT 12"/>
    <property type="match status" value="1"/>
</dbReference>
<feature type="compositionally biased region" description="Basic and acidic residues" evidence="2">
    <location>
        <begin position="475"/>
        <end position="492"/>
    </location>
</feature>
<name>A0A7R8W1T6_9CRUS</name>
<keyword evidence="1" id="KW-0677">Repeat</keyword>
<dbReference type="InterPro" id="IPR036770">
    <property type="entry name" value="Ankyrin_rpt-contain_sf"/>
</dbReference>
<feature type="compositionally biased region" description="Polar residues" evidence="2">
    <location>
        <begin position="369"/>
        <end position="378"/>
    </location>
</feature>
<dbReference type="GO" id="GO:0004857">
    <property type="term" value="F:enzyme inhibitor activity"/>
    <property type="evidence" value="ECO:0007669"/>
    <property type="project" value="TreeGrafter"/>
</dbReference>
<feature type="compositionally biased region" description="Polar residues" evidence="2">
    <location>
        <begin position="424"/>
        <end position="436"/>
    </location>
</feature>
<dbReference type="Pfam" id="PF12796">
    <property type="entry name" value="Ank_2"/>
    <property type="match status" value="2"/>
</dbReference>
<dbReference type="OrthoDB" id="19014at2759"/>
<protein>
    <submittedName>
        <fullName evidence="3">Uncharacterized protein</fullName>
    </submittedName>
</protein>
<dbReference type="GO" id="GO:0005737">
    <property type="term" value="C:cytoplasm"/>
    <property type="evidence" value="ECO:0007669"/>
    <property type="project" value="TreeGrafter"/>
</dbReference>
<evidence type="ECO:0000256" key="1">
    <source>
        <dbReference type="ARBA" id="ARBA00022737"/>
    </source>
</evidence>
<feature type="compositionally biased region" description="Polar residues" evidence="2">
    <location>
        <begin position="529"/>
        <end position="547"/>
    </location>
</feature>
<feature type="region of interest" description="Disordered" evidence="2">
    <location>
        <begin position="395"/>
        <end position="611"/>
    </location>
</feature>
<feature type="compositionally biased region" description="Basic residues" evidence="2">
    <location>
        <begin position="323"/>
        <end position="333"/>
    </location>
</feature>
<feature type="compositionally biased region" description="Low complexity" evidence="2">
    <location>
        <begin position="513"/>
        <end position="528"/>
    </location>
</feature>
<gene>
    <name evidence="3" type="ORF">CTOB1V02_LOCUS1169</name>
</gene>
<accession>A0A7R8W1T6</accession>
<proteinExistence type="predicted"/>
<dbReference type="GO" id="GO:0017020">
    <property type="term" value="F:myosin phosphatase regulator activity"/>
    <property type="evidence" value="ECO:0007669"/>
    <property type="project" value="TreeGrafter"/>
</dbReference>
<evidence type="ECO:0000313" key="3">
    <source>
        <dbReference type="EMBL" id="CAD7223176.1"/>
    </source>
</evidence>
<feature type="region of interest" description="Disordered" evidence="2">
    <location>
        <begin position="365"/>
        <end position="384"/>
    </location>
</feature>
<dbReference type="EMBL" id="OB660163">
    <property type="protein sequence ID" value="CAD7223176.1"/>
    <property type="molecule type" value="Genomic_DNA"/>
</dbReference>
<evidence type="ECO:0000256" key="2">
    <source>
        <dbReference type="SAM" id="MobiDB-lite"/>
    </source>
</evidence>